<feature type="transmembrane region" description="Helical" evidence="1">
    <location>
        <begin position="235"/>
        <end position="252"/>
    </location>
</feature>
<keyword evidence="1" id="KW-0812">Transmembrane</keyword>
<gene>
    <name evidence="3" type="primary">sam</name>
    <name evidence="3" type="ORF">GLIP_1394</name>
</gene>
<accession>K6YRU4</accession>
<feature type="transmembrane region" description="Helical" evidence="1">
    <location>
        <begin position="39"/>
        <end position="58"/>
    </location>
</feature>
<name>K6YRU4_9ALTE</name>
<dbReference type="AlphaFoldDB" id="K6YRU4"/>
<feature type="transmembrane region" description="Helical" evidence="1">
    <location>
        <begin position="258"/>
        <end position="275"/>
    </location>
</feature>
<feature type="transmembrane region" description="Helical" evidence="1">
    <location>
        <begin position="176"/>
        <end position="195"/>
    </location>
</feature>
<proteinExistence type="predicted"/>
<reference evidence="3 4" key="1">
    <citation type="journal article" date="2017" name="Antonie Van Leeuwenhoek">
        <title>Rhizobium rhizosphaerae sp. nov., a novel species isolated from rice rhizosphere.</title>
        <authorList>
            <person name="Zhao J.J."/>
            <person name="Zhang J."/>
            <person name="Zhang R.J."/>
            <person name="Zhang C.W."/>
            <person name="Yin H.Q."/>
            <person name="Zhang X.X."/>
        </authorList>
    </citation>
    <scope>NUCLEOTIDE SEQUENCE [LARGE SCALE GENOMIC DNA]</scope>
    <source>
        <strain evidence="3 4">E3</strain>
    </source>
</reference>
<dbReference type="InterPro" id="IPR037185">
    <property type="entry name" value="EmrE-like"/>
</dbReference>
<feature type="transmembrane region" description="Helical" evidence="1">
    <location>
        <begin position="70"/>
        <end position="88"/>
    </location>
</feature>
<keyword evidence="1" id="KW-1133">Transmembrane helix</keyword>
<feature type="transmembrane region" description="Helical" evidence="1">
    <location>
        <begin position="201"/>
        <end position="223"/>
    </location>
</feature>
<dbReference type="RefSeq" id="WP_008843851.1">
    <property type="nucleotide sequence ID" value="NZ_BAEN01000030.1"/>
</dbReference>
<organism evidence="3 4">
    <name type="scientific">Aliiglaciecola lipolytica E3</name>
    <dbReference type="NCBI Taxonomy" id="1127673"/>
    <lineage>
        <taxon>Bacteria</taxon>
        <taxon>Pseudomonadati</taxon>
        <taxon>Pseudomonadota</taxon>
        <taxon>Gammaproteobacteria</taxon>
        <taxon>Alteromonadales</taxon>
        <taxon>Alteromonadaceae</taxon>
        <taxon>Aliiglaciecola</taxon>
    </lineage>
</organism>
<feature type="transmembrane region" description="Helical" evidence="1">
    <location>
        <begin position="122"/>
        <end position="139"/>
    </location>
</feature>
<dbReference type="OrthoDB" id="148351at2"/>
<feature type="domain" description="EamA" evidence="2">
    <location>
        <begin position="9"/>
        <end position="138"/>
    </location>
</feature>
<comment type="caution">
    <text evidence="3">The sequence shown here is derived from an EMBL/GenBank/DDBJ whole genome shotgun (WGS) entry which is preliminary data.</text>
</comment>
<evidence type="ECO:0000256" key="1">
    <source>
        <dbReference type="SAM" id="Phobius"/>
    </source>
</evidence>
<dbReference type="SUPFAM" id="SSF103481">
    <property type="entry name" value="Multidrug resistance efflux transporter EmrE"/>
    <property type="match status" value="2"/>
</dbReference>
<dbReference type="STRING" id="1127673.GLIP_1394"/>
<feature type="transmembrane region" description="Helical" evidence="1">
    <location>
        <begin position="145"/>
        <end position="164"/>
    </location>
</feature>
<protein>
    <submittedName>
        <fullName evidence="3">S-adenosylmethionine uptake transporter</fullName>
    </submittedName>
</protein>
<evidence type="ECO:0000313" key="3">
    <source>
        <dbReference type="EMBL" id="GAC14035.1"/>
    </source>
</evidence>
<evidence type="ECO:0000259" key="2">
    <source>
        <dbReference type="Pfam" id="PF00892"/>
    </source>
</evidence>
<keyword evidence="4" id="KW-1185">Reference proteome</keyword>
<evidence type="ECO:0000313" key="4">
    <source>
        <dbReference type="Proteomes" id="UP000006334"/>
    </source>
</evidence>
<dbReference type="InterPro" id="IPR000620">
    <property type="entry name" value="EamA_dom"/>
</dbReference>
<dbReference type="Proteomes" id="UP000006334">
    <property type="component" value="Unassembled WGS sequence"/>
</dbReference>
<dbReference type="PANTHER" id="PTHR22911">
    <property type="entry name" value="ACYL-MALONYL CONDENSING ENZYME-RELATED"/>
    <property type="match status" value="1"/>
</dbReference>
<dbReference type="Pfam" id="PF00892">
    <property type="entry name" value="EamA"/>
    <property type="match status" value="1"/>
</dbReference>
<dbReference type="GO" id="GO:0016020">
    <property type="term" value="C:membrane"/>
    <property type="evidence" value="ECO:0007669"/>
    <property type="project" value="InterPro"/>
</dbReference>
<sequence>MPNMSVGLAMLLLVVGNVVAVFSDSVIKSLPDDVATYQFVFFRQLAAVILVLPLCLLTKKRGLLIDMKWHLIRGHVWLLGAVFMVFALKSMPIATANAIFYAAPLLMMALAFYIWNEKLSKQSVSVAIVGFIGVLIVVQPTQLTWSGISALVVAVTLAANNLLVKKIPLQHSVLHTLLLTSLLGMPVAFGLALWEQKPWDFSIFVSALLSTSFILIYSAACVVAYRAVQANKIASAEYSGLIGAVIVGLIWFGEIPSMYMLIGSVLIVLPMIWLAKFERKQQRRDMNVASESDDRAINVRQLNDK</sequence>
<feature type="transmembrane region" description="Helical" evidence="1">
    <location>
        <begin position="94"/>
        <end position="115"/>
    </location>
</feature>
<keyword evidence="1" id="KW-0472">Membrane</keyword>
<dbReference type="EMBL" id="BAEN01000030">
    <property type="protein sequence ID" value="GAC14035.1"/>
    <property type="molecule type" value="Genomic_DNA"/>
</dbReference>
<dbReference type="PANTHER" id="PTHR22911:SF103">
    <property type="entry name" value="BLR2811 PROTEIN"/>
    <property type="match status" value="1"/>
</dbReference>
<dbReference type="eggNOG" id="COG0697">
    <property type="taxonomic scope" value="Bacteria"/>
</dbReference>